<reference evidence="1" key="1">
    <citation type="submission" date="2018-05" db="EMBL/GenBank/DDBJ databases">
        <authorList>
            <person name="Lanie J.A."/>
            <person name="Ng W.-L."/>
            <person name="Kazmierczak K.M."/>
            <person name="Andrzejewski T.M."/>
            <person name="Davidsen T.M."/>
            <person name="Wayne K.J."/>
            <person name="Tettelin H."/>
            <person name="Glass J.I."/>
            <person name="Rusch D."/>
            <person name="Podicherti R."/>
            <person name="Tsui H.-C.T."/>
            <person name="Winkler M.E."/>
        </authorList>
    </citation>
    <scope>NUCLEOTIDE SEQUENCE</scope>
</reference>
<name>A0A382Z0J3_9ZZZZ</name>
<organism evidence="1">
    <name type="scientific">marine metagenome</name>
    <dbReference type="NCBI Taxonomy" id="408172"/>
    <lineage>
        <taxon>unclassified sequences</taxon>
        <taxon>metagenomes</taxon>
        <taxon>ecological metagenomes</taxon>
    </lineage>
</organism>
<dbReference type="EMBL" id="UINC01180015">
    <property type="protein sequence ID" value="SVD88996.1"/>
    <property type="molecule type" value="Genomic_DNA"/>
</dbReference>
<evidence type="ECO:0000313" key="1">
    <source>
        <dbReference type="EMBL" id="SVD88996.1"/>
    </source>
</evidence>
<dbReference type="InterPro" id="IPR006311">
    <property type="entry name" value="TAT_signal"/>
</dbReference>
<accession>A0A382Z0J3</accession>
<proteinExistence type="predicted"/>
<dbReference type="AlphaFoldDB" id="A0A382Z0J3"/>
<gene>
    <name evidence="1" type="ORF">METZ01_LOCUS441850</name>
</gene>
<sequence>MKHKSWHLNRRELLKGGGIALALPLLNAMGKAMGAISSAAGEGG</sequence>
<dbReference type="PROSITE" id="PS51318">
    <property type="entry name" value="TAT"/>
    <property type="match status" value="1"/>
</dbReference>
<feature type="non-terminal residue" evidence="1">
    <location>
        <position position="44"/>
    </location>
</feature>
<protein>
    <submittedName>
        <fullName evidence="1">Uncharacterized protein</fullName>
    </submittedName>
</protein>